<feature type="transmembrane region" description="Helical" evidence="7">
    <location>
        <begin position="37"/>
        <end position="56"/>
    </location>
</feature>
<dbReference type="GO" id="GO:0022904">
    <property type="term" value="P:respiratory electron transport chain"/>
    <property type="evidence" value="ECO:0007669"/>
    <property type="project" value="InterPro"/>
</dbReference>
<keyword evidence="4 7" id="KW-1133">Transmembrane helix</keyword>
<evidence type="ECO:0000256" key="3">
    <source>
        <dbReference type="ARBA" id="ARBA00022692"/>
    </source>
</evidence>
<feature type="domain" description="Cytochrome b561 bacterial/Ni-hydrogenase" evidence="8">
    <location>
        <begin position="9"/>
        <end position="184"/>
    </location>
</feature>
<keyword evidence="2" id="KW-1003">Cell membrane</keyword>
<sequence>MRQAGEIKVWDPFVRIFHWGLAAAFLTAFVVEDHNLAVHSWAGYIALALVALRLPWGFVGPRHARFSDFVRAPREAFRYALQAVTGRAERHLGHNPTGGLMVIVLLVGVALVALSGMATLAVEEGAGPLAGLLAGVGHDTGEWIGELHEFLANATMLLVGLHVAGVVVESLVHRENLVRAMVTGRKPARERTGAETPDRPASGLSH</sequence>
<dbReference type="OrthoDB" id="196472at2"/>
<accession>A0A5C8P4W3</accession>
<evidence type="ECO:0000313" key="9">
    <source>
        <dbReference type="EMBL" id="TXL68358.1"/>
    </source>
</evidence>
<dbReference type="SUPFAM" id="SSF81342">
    <property type="entry name" value="Transmembrane di-heme cytochromes"/>
    <property type="match status" value="1"/>
</dbReference>
<keyword evidence="3 7" id="KW-0812">Transmembrane</keyword>
<dbReference type="PANTHER" id="PTHR30485:SF2">
    <property type="entry name" value="BLL0597 PROTEIN"/>
    <property type="match status" value="1"/>
</dbReference>
<dbReference type="InterPro" id="IPR011577">
    <property type="entry name" value="Cyt_b561_bac/Ni-Hgenase"/>
</dbReference>
<dbReference type="InterPro" id="IPR051542">
    <property type="entry name" value="Hydrogenase_cytochrome"/>
</dbReference>
<keyword evidence="10" id="KW-1185">Reference proteome</keyword>
<reference evidence="9 10" key="1">
    <citation type="submission" date="2019-06" db="EMBL/GenBank/DDBJ databases">
        <title>Quisquiliibacterium sp. nov., isolated from a maize field.</title>
        <authorList>
            <person name="Lin S.-Y."/>
            <person name="Tsai C.-F."/>
            <person name="Young C.-C."/>
        </authorList>
    </citation>
    <scope>NUCLEOTIDE SEQUENCE [LARGE SCALE GENOMIC DNA]</scope>
    <source>
        <strain evidence="9 10">CC-CFT501</strain>
    </source>
</reference>
<evidence type="ECO:0000256" key="5">
    <source>
        <dbReference type="ARBA" id="ARBA00023136"/>
    </source>
</evidence>
<feature type="transmembrane region" description="Helical" evidence="7">
    <location>
        <begin position="150"/>
        <end position="172"/>
    </location>
</feature>
<proteinExistence type="predicted"/>
<dbReference type="EMBL" id="VDUY01000001">
    <property type="protein sequence ID" value="TXL68358.1"/>
    <property type="molecule type" value="Genomic_DNA"/>
</dbReference>
<feature type="compositionally biased region" description="Basic and acidic residues" evidence="6">
    <location>
        <begin position="187"/>
        <end position="198"/>
    </location>
</feature>
<dbReference type="PANTHER" id="PTHR30485">
    <property type="entry name" value="NI/FE-HYDROGENASE 1 B-TYPE CYTOCHROME SUBUNIT"/>
    <property type="match status" value="1"/>
</dbReference>
<dbReference type="Proteomes" id="UP000321548">
    <property type="component" value="Unassembled WGS sequence"/>
</dbReference>
<evidence type="ECO:0000259" key="8">
    <source>
        <dbReference type="Pfam" id="PF01292"/>
    </source>
</evidence>
<feature type="region of interest" description="Disordered" evidence="6">
    <location>
        <begin position="183"/>
        <end position="206"/>
    </location>
</feature>
<feature type="transmembrane region" description="Helical" evidence="7">
    <location>
        <begin position="12"/>
        <end position="31"/>
    </location>
</feature>
<name>A0A5C8P4W3_9BURK</name>
<dbReference type="RefSeq" id="WP_147702499.1">
    <property type="nucleotide sequence ID" value="NZ_VDUY01000001.1"/>
</dbReference>
<gene>
    <name evidence="9" type="ORF">FHP08_01320</name>
</gene>
<keyword evidence="5 7" id="KW-0472">Membrane</keyword>
<dbReference type="GO" id="GO:0009055">
    <property type="term" value="F:electron transfer activity"/>
    <property type="evidence" value="ECO:0007669"/>
    <property type="project" value="InterPro"/>
</dbReference>
<feature type="transmembrane region" description="Helical" evidence="7">
    <location>
        <begin position="100"/>
        <end position="122"/>
    </location>
</feature>
<dbReference type="GO" id="GO:0005886">
    <property type="term" value="C:plasma membrane"/>
    <property type="evidence" value="ECO:0007669"/>
    <property type="project" value="UniProtKB-SubCell"/>
</dbReference>
<dbReference type="AlphaFoldDB" id="A0A5C8P4W3"/>
<evidence type="ECO:0000256" key="4">
    <source>
        <dbReference type="ARBA" id="ARBA00022989"/>
    </source>
</evidence>
<organism evidence="9 10">
    <name type="scientific">Zeimonas arvi</name>
    <dbReference type="NCBI Taxonomy" id="2498847"/>
    <lineage>
        <taxon>Bacteria</taxon>
        <taxon>Pseudomonadati</taxon>
        <taxon>Pseudomonadota</taxon>
        <taxon>Betaproteobacteria</taxon>
        <taxon>Burkholderiales</taxon>
        <taxon>Burkholderiaceae</taxon>
        <taxon>Zeimonas</taxon>
    </lineage>
</organism>
<protein>
    <submittedName>
        <fullName evidence="9">Cytochrome B</fullName>
    </submittedName>
</protein>
<evidence type="ECO:0000256" key="7">
    <source>
        <dbReference type="SAM" id="Phobius"/>
    </source>
</evidence>
<dbReference type="GO" id="GO:0020037">
    <property type="term" value="F:heme binding"/>
    <property type="evidence" value="ECO:0007669"/>
    <property type="project" value="TreeGrafter"/>
</dbReference>
<evidence type="ECO:0000256" key="6">
    <source>
        <dbReference type="SAM" id="MobiDB-lite"/>
    </source>
</evidence>
<evidence type="ECO:0000313" key="10">
    <source>
        <dbReference type="Proteomes" id="UP000321548"/>
    </source>
</evidence>
<evidence type="ECO:0000256" key="1">
    <source>
        <dbReference type="ARBA" id="ARBA00004651"/>
    </source>
</evidence>
<comment type="subcellular location">
    <subcellularLocation>
        <location evidence="1">Cell membrane</location>
        <topology evidence="1">Multi-pass membrane protein</topology>
    </subcellularLocation>
</comment>
<dbReference type="Gene3D" id="1.20.950.20">
    <property type="entry name" value="Transmembrane di-heme cytochromes, Chain C"/>
    <property type="match status" value="1"/>
</dbReference>
<evidence type="ECO:0000256" key="2">
    <source>
        <dbReference type="ARBA" id="ARBA00022475"/>
    </source>
</evidence>
<dbReference type="InterPro" id="IPR016174">
    <property type="entry name" value="Di-haem_cyt_TM"/>
</dbReference>
<comment type="caution">
    <text evidence="9">The sequence shown here is derived from an EMBL/GenBank/DDBJ whole genome shotgun (WGS) entry which is preliminary data.</text>
</comment>
<dbReference type="Pfam" id="PF01292">
    <property type="entry name" value="Ni_hydr_CYTB"/>
    <property type="match status" value="1"/>
</dbReference>